<evidence type="ECO:0000313" key="2">
    <source>
        <dbReference type="Proteomes" id="UP000824890"/>
    </source>
</evidence>
<comment type="caution">
    <text evidence="1">The sequence shown here is derived from an EMBL/GenBank/DDBJ whole genome shotgun (WGS) entry which is preliminary data.</text>
</comment>
<dbReference type="Proteomes" id="UP000824890">
    <property type="component" value="Unassembled WGS sequence"/>
</dbReference>
<reference evidence="1 2" key="1">
    <citation type="submission" date="2021-05" db="EMBL/GenBank/DDBJ databases">
        <title>Genome Assembly of Synthetic Allotetraploid Brassica napus Reveals Homoeologous Exchanges between Subgenomes.</title>
        <authorList>
            <person name="Davis J.T."/>
        </authorList>
    </citation>
    <scope>NUCLEOTIDE SEQUENCE [LARGE SCALE GENOMIC DNA]</scope>
    <source>
        <strain evidence="2">cv. Da-Ae</strain>
        <tissue evidence="1">Seedling</tissue>
    </source>
</reference>
<accession>A0ABQ8APG8</accession>
<organism evidence="1 2">
    <name type="scientific">Brassica napus</name>
    <name type="common">Rape</name>
    <dbReference type="NCBI Taxonomy" id="3708"/>
    <lineage>
        <taxon>Eukaryota</taxon>
        <taxon>Viridiplantae</taxon>
        <taxon>Streptophyta</taxon>
        <taxon>Embryophyta</taxon>
        <taxon>Tracheophyta</taxon>
        <taxon>Spermatophyta</taxon>
        <taxon>Magnoliopsida</taxon>
        <taxon>eudicotyledons</taxon>
        <taxon>Gunneridae</taxon>
        <taxon>Pentapetalae</taxon>
        <taxon>rosids</taxon>
        <taxon>malvids</taxon>
        <taxon>Brassicales</taxon>
        <taxon>Brassicaceae</taxon>
        <taxon>Brassiceae</taxon>
        <taxon>Brassica</taxon>
    </lineage>
</organism>
<gene>
    <name evidence="1" type="ORF">HID58_056879</name>
</gene>
<protein>
    <submittedName>
        <fullName evidence="1">Uncharacterized protein</fullName>
    </submittedName>
</protein>
<proteinExistence type="predicted"/>
<name>A0ABQ8APG8_BRANA</name>
<evidence type="ECO:0000313" key="1">
    <source>
        <dbReference type="EMBL" id="KAH0894450.1"/>
    </source>
</evidence>
<sequence length="65" mass="7671">MKKAPIPSTMEARTALTILVSMFWERYNPALIRFRIEIMRDKYVRFKTTVKVHRTVQSLKNEGGD</sequence>
<dbReference type="EMBL" id="JAGKQM010000013">
    <property type="protein sequence ID" value="KAH0894450.1"/>
    <property type="molecule type" value="Genomic_DNA"/>
</dbReference>
<keyword evidence="2" id="KW-1185">Reference proteome</keyword>